<evidence type="ECO:0000256" key="1">
    <source>
        <dbReference type="SAM" id="Coils"/>
    </source>
</evidence>
<feature type="domain" description="CDK5 regulatory subunit-associated protein 2/Myomegalin coiled coil" evidence="5">
    <location>
        <begin position="985"/>
        <end position="1089"/>
    </location>
</feature>
<dbReference type="InterPro" id="IPR052593">
    <property type="entry name" value="MT-associated_AKAP9-binding"/>
</dbReference>
<feature type="compositionally biased region" description="Low complexity" evidence="2">
    <location>
        <begin position="1088"/>
        <end position="1098"/>
    </location>
</feature>
<organism evidence="6 7">
    <name type="scientific">Paramormyrops kingsleyae</name>
    <dbReference type="NCBI Taxonomy" id="1676925"/>
    <lineage>
        <taxon>Eukaryota</taxon>
        <taxon>Metazoa</taxon>
        <taxon>Chordata</taxon>
        <taxon>Craniata</taxon>
        <taxon>Vertebrata</taxon>
        <taxon>Euteleostomi</taxon>
        <taxon>Actinopterygii</taxon>
        <taxon>Neopterygii</taxon>
        <taxon>Teleostei</taxon>
        <taxon>Osteoglossocephala</taxon>
        <taxon>Osteoglossomorpha</taxon>
        <taxon>Osteoglossiformes</taxon>
        <taxon>Mormyridae</taxon>
        <taxon>Paramormyrops</taxon>
    </lineage>
</organism>
<dbReference type="GeneTree" id="ENSGT00950000183190"/>
<keyword evidence="7" id="KW-1185">Reference proteome</keyword>
<dbReference type="GO" id="GO:0008270">
    <property type="term" value="F:zinc ion binding"/>
    <property type="evidence" value="ECO:0007669"/>
    <property type="project" value="InterPro"/>
</dbReference>
<feature type="region of interest" description="Disordered" evidence="2">
    <location>
        <begin position="1859"/>
        <end position="1882"/>
    </location>
</feature>
<feature type="region of interest" description="Disordered" evidence="2">
    <location>
        <begin position="897"/>
        <end position="917"/>
    </location>
</feature>
<feature type="region of interest" description="Disordered" evidence="2">
    <location>
        <begin position="1659"/>
        <end position="1758"/>
    </location>
</feature>
<dbReference type="GeneID" id="111840076"/>
<feature type="region of interest" description="Disordered" evidence="2">
    <location>
        <begin position="1230"/>
        <end position="1277"/>
    </location>
</feature>
<feature type="region of interest" description="Disordered" evidence="2">
    <location>
        <begin position="561"/>
        <end position="587"/>
    </location>
</feature>
<dbReference type="GO" id="GO:0005813">
    <property type="term" value="C:centrosome"/>
    <property type="evidence" value="ECO:0007669"/>
    <property type="project" value="TreeGrafter"/>
</dbReference>
<keyword evidence="1" id="KW-0175">Coiled coil</keyword>
<dbReference type="PANTHER" id="PTHR46501:SF2">
    <property type="entry name" value="MYOMEGALIN"/>
    <property type="match status" value="1"/>
</dbReference>
<dbReference type="KEGG" id="pki:111840076"/>
<dbReference type="Proteomes" id="UP000261540">
    <property type="component" value="Unplaced"/>
</dbReference>
<dbReference type="GO" id="GO:0060090">
    <property type="term" value="F:molecular adaptor activity"/>
    <property type="evidence" value="ECO:0007669"/>
    <property type="project" value="TreeGrafter"/>
</dbReference>
<evidence type="ECO:0000313" key="6">
    <source>
        <dbReference type="Ensembl" id="ENSPKIP00000020936.1"/>
    </source>
</evidence>
<feature type="coiled-coil region" evidence="1">
    <location>
        <begin position="1427"/>
        <end position="1454"/>
    </location>
</feature>
<dbReference type="GO" id="GO:0090063">
    <property type="term" value="P:positive regulation of microtubule nucleation"/>
    <property type="evidence" value="ECO:0007669"/>
    <property type="project" value="TreeGrafter"/>
</dbReference>
<feature type="region of interest" description="Disordered" evidence="2">
    <location>
        <begin position="1082"/>
        <end position="1124"/>
    </location>
</feature>
<dbReference type="RefSeq" id="XP_023660260.1">
    <property type="nucleotide sequence ID" value="XM_023804492.2"/>
</dbReference>
<feature type="coiled-coil region" evidence="1">
    <location>
        <begin position="411"/>
        <end position="459"/>
    </location>
</feature>
<sequence>MLDGRMKELCRICARELCGNQRRWIFHPASKLNLQVLLSHVLGHDLTRDGRPEFACGKCAFMLERMYRFDTVIARVEALSIERLQRLLLEKERLRQGIGNLYMKTNGEEPRAEPHCPGGPGDCTVDMSDLPDAKYSALLQEDFAYSAYESWAEDEEQTLEAHHHCHVSESSGYRSRRCRGCAALRVADSDYEAVCRVPRKLARSISCGPSTRYSLSVLDSERSDEPLPALTPMTEGKAAADDGSPEGMSPASSVESLEVPAREEELEGEAGEELKSDSPVDERAGTFGKLALAFRLVKDFEYRPVQSPRGSRLPVLVKHVSPESNGKMADVELRVQCGRCCGPPSRSPPRLHLELPLEMPQLEDLWQDVHAEYMPFRLRKSLIEEQQTQLNQYECAAGQCVSELQKAQLQVQSLQARIHKSEVGNKKLQEKLCEMESELRSVRQASQQQERTIQGLKETAGTKDREAQELYSVIEGQKEMLFKLREVTQRHQLQHLQMSDREVAQMQRELLALQESLFSTQLELQGSQRAERRSQWRASDVARDRERLQADLEEALQHRAAAEQHNQELRGALQRSRSNQQAKEDQLKEVEIEKQAEVEAKDKTIQQLRISLRNKEQMVQEYLGLLDQQGPNKTLNTVLQKLKERIKERDIALERAIDDKFQCLEEKDGDTRRLQLALREKERDLERLRYVLSKNEETITTLEGVLRGRELELEQVREANKNLQWLKQEAEEQQVCGLKERDAIISQLRASLQSRAKEAEDLTAALLSKAVVDGRDALEELQLRLQLKERLFQEALSDRARQAEEHQGQVQELLAAIGTRDHYIKDSVSRLGQVISDRTGELHELRIQLAARELEVAELSQQREQQREQPNLQIDRLQSRLREKESFIRVLMNGTQDEPMTTSMPEEPADTGNKTCDSDSGLQVDIHAVRDELQLVLKKEKEAQLELSALRTTLAKDKEEILTLATELETYTRKLGFKEELIKDLQKQLVEPSEVPLVQKLTQELQELREEQGDTGSAGHQHVLEQLVSGYSRLNEAVRVEKRAYESLVQGSTSASSAEKTWELQRELDAVQSLRGQLETHLEKSRNAAVAPARAVKAQPDFGELSTEESDDDDDGGSSEFTDSIEEEETFKLTAQSLATNQIPPDMLDLHGRAVVRSPSQNAPVEGQGLVEVQQLVEQKKAVERELGELKSQLEKAGYSSLSQMRNAVVKLRAENSNLKGMLAQMAHRAQDRVEEGRPEEGEARGAWSGGELSPTQGKRSMSSSPPREGKRRCTRPVSLDLGTLLSSPSLEEAQPVESVDRIWQHVEAGLKEKARQLHLDLAQSQQESQELQERLMVSEATVQAQAEQLKDYRELLTETSVKQDSKQVQVDLQDLGYETCGRSENEAEREDTSSPEFDDLEMCTTLSRQDCDGQWWTGDCRKAENMTSLRQQVEDLRGQLSRSRATIRSLQGRLRSISSTGDCSSNLERSAASLAWSFQASPATSGPEDDEGWQSDGVGATKWPRPNRELRDLALRVTCLEDQLKSTRSGSKGASEDGKAAAWPGKFDTLIQAQARELSHLRQRVRVSRGVCRILSQHLDDTTKAFEELLRANDIDYYMGQSFREQLAQSSALAERVSANISGRDPAELLDDKMGHELLALRLSKELQQKDKIIESLRSKLKQQRPDTPSSSHALSETTNQSDRTSFISDEHGSTHGDLELGSEVDAASEYNQEDQEGRLSPQHTDAFCRGSTSPHLSPVPCSSPASRRPQSPSSCPSILCTVSSPVDSLSQQGLFPGFMPSSHPIPQSQHYPAPPGQREPLLSDPPSQLPGLGCPGAGSISLAEVHRELQTLQMQLADRFTLPHVKPLPAYSLVDQPQRNPSSYLPHHAFHQPSLSSNDTGTRLKAEPGLMDRGALWEMSRIGQPIRASAYGDILSGSSGYQSGTSHTASLGAVGTDLMEEHLREIRSLRQRLEDSIRTNDRLRHQLEERLASVGRDGGAPTNIYIQGLDSLSTLSKENQALMEENLHLKQANRDTFKEAELLREALLAGRARLKQVELEVERQQEENSRLQALICEQAPEVQRLRQEWQGSQESISRLKHKVSLLQQQLADSQQLMRSLQCELRLYEGICMTAKGSPTAGSASEGQSFRETSPVELGGLLAELRSLRMRLERSLQENNSLRMQLEEQTCTTTAPGDLQLPTITASGQSDNTCRRQLFRDPAPSPPVRDPGLLNSGSTYSLSSKSPDPEDLDSLSNDILRPHSELEGDAPDGSFANKNGRHTIGHVDDFNALQQQILEGKMLVHKMEAKLHSSLTSSLLEVTSGKALDHGFVKTLLASAKTLDQILEEATSLLKMFWRAALPRTENTFQHIRKEQSMKEEIHRLRVRITEQEGLLQDTIERLRSTNRTKESMEHFIVNQLSRTRDVLKKARTNLEKNEYKISTLSSSSSSPHPGEIPRRSWKPLPDWGFMKTCSQKTAGGDAKINDRSHQLQTLMF</sequence>
<reference evidence="6" key="1">
    <citation type="submission" date="2025-08" db="UniProtKB">
        <authorList>
            <consortium name="Ensembl"/>
        </authorList>
    </citation>
    <scope>IDENTIFICATION</scope>
</reference>
<feature type="coiled-coil region" evidence="1">
    <location>
        <begin position="2146"/>
        <end position="2173"/>
    </location>
</feature>
<name>A0A3B3RT82_9TELE</name>
<feature type="coiled-coil region" evidence="1">
    <location>
        <begin position="1173"/>
        <end position="1222"/>
    </location>
</feature>
<feature type="coiled-coil region" evidence="1">
    <location>
        <begin position="940"/>
        <end position="988"/>
    </location>
</feature>
<dbReference type="Pfam" id="PF07776">
    <property type="entry name" value="zf-AD"/>
    <property type="match status" value="1"/>
</dbReference>
<reference evidence="6" key="2">
    <citation type="submission" date="2025-09" db="UniProtKB">
        <authorList>
            <consortium name="Ensembl"/>
        </authorList>
    </citation>
    <scope>IDENTIFICATION</scope>
</reference>
<accession>A0A3B3RT82</accession>
<protein>
    <submittedName>
        <fullName evidence="6">Myomegalin-like</fullName>
    </submittedName>
</protein>
<feature type="compositionally biased region" description="Polar residues" evidence="2">
    <location>
        <begin position="1254"/>
        <end position="1266"/>
    </location>
</feature>
<dbReference type="PANTHER" id="PTHR46501">
    <property type="entry name" value="MYOMEGALIN"/>
    <property type="match status" value="1"/>
</dbReference>
<dbReference type="Pfam" id="PF23246">
    <property type="entry name" value="CC_CDK5RAP2"/>
    <property type="match status" value="1"/>
</dbReference>
<feature type="compositionally biased region" description="Basic and acidic residues" evidence="2">
    <location>
        <begin position="1230"/>
        <end position="1244"/>
    </location>
</feature>
<dbReference type="OrthoDB" id="10255000at2759"/>
<feature type="region of interest" description="Disordered" evidence="2">
    <location>
        <begin position="1480"/>
        <end position="1506"/>
    </location>
</feature>
<feature type="compositionally biased region" description="Polar residues" evidence="2">
    <location>
        <begin position="1667"/>
        <end position="1689"/>
    </location>
</feature>
<feature type="compositionally biased region" description="Basic and acidic residues" evidence="2">
    <location>
        <begin position="272"/>
        <end position="282"/>
    </location>
</feature>
<dbReference type="GO" id="GO:1903358">
    <property type="term" value="P:regulation of Golgi organization"/>
    <property type="evidence" value="ECO:0007669"/>
    <property type="project" value="TreeGrafter"/>
</dbReference>
<dbReference type="InterPro" id="IPR040947">
    <property type="entry name" value="SMYLE_N"/>
</dbReference>
<feature type="compositionally biased region" description="Acidic residues" evidence="2">
    <location>
        <begin position="1106"/>
        <end position="1124"/>
    </location>
</feature>
<evidence type="ECO:0000259" key="5">
    <source>
        <dbReference type="Pfam" id="PF23246"/>
    </source>
</evidence>
<dbReference type="InterPro" id="IPR012934">
    <property type="entry name" value="Znf_AD"/>
</dbReference>
<dbReference type="CTD" id="9659"/>
<dbReference type="Pfam" id="PF18615">
    <property type="entry name" value="SMYLE_N"/>
    <property type="match status" value="1"/>
</dbReference>
<feature type="domain" description="ZAD" evidence="3">
    <location>
        <begin position="9"/>
        <end position="79"/>
    </location>
</feature>
<dbReference type="InterPro" id="IPR056273">
    <property type="entry name" value="CDK5RAP2_MYOME_CC"/>
</dbReference>
<evidence type="ECO:0000256" key="2">
    <source>
        <dbReference type="SAM" id="MobiDB-lite"/>
    </source>
</evidence>
<evidence type="ECO:0000259" key="3">
    <source>
        <dbReference type="Pfam" id="PF07776"/>
    </source>
</evidence>
<feature type="region of interest" description="Disordered" evidence="2">
    <location>
        <begin position="2197"/>
        <end position="2238"/>
    </location>
</feature>
<dbReference type="STRING" id="1676925.ENSPKIP00000020936"/>
<dbReference type="Ensembl" id="ENSPKIT00000001561.1">
    <property type="protein sequence ID" value="ENSPKIP00000020936.1"/>
    <property type="gene ID" value="ENSPKIG00000005176.1"/>
</dbReference>
<proteinExistence type="predicted"/>
<feature type="compositionally biased region" description="Low complexity" evidence="2">
    <location>
        <begin position="1742"/>
        <end position="1758"/>
    </location>
</feature>
<dbReference type="GO" id="GO:0005794">
    <property type="term" value="C:Golgi apparatus"/>
    <property type="evidence" value="ECO:0007669"/>
    <property type="project" value="TreeGrafter"/>
</dbReference>
<feature type="region of interest" description="Disordered" evidence="2">
    <location>
        <begin position="217"/>
        <end position="282"/>
    </location>
</feature>
<feature type="region of interest" description="Disordered" evidence="2">
    <location>
        <begin position="1773"/>
        <end position="1817"/>
    </location>
</feature>
<feature type="coiled-coil region" evidence="1">
    <location>
        <begin position="1941"/>
        <end position="2105"/>
    </location>
</feature>
<dbReference type="GO" id="GO:0005634">
    <property type="term" value="C:nucleus"/>
    <property type="evidence" value="ECO:0007669"/>
    <property type="project" value="InterPro"/>
</dbReference>
<feature type="region of interest" description="Disordered" evidence="2">
    <location>
        <begin position="2423"/>
        <end position="2445"/>
    </location>
</feature>
<evidence type="ECO:0000313" key="7">
    <source>
        <dbReference type="Proteomes" id="UP000261540"/>
    </source>
</evidence>
<feature type="compositionally biased region" description="Polar residues" evidence="2">
    <location>
        <begin position="2216"/>
        <end position="2227"/>
    </location>
</feature>
<feature type="domain" description="Short myomegalin-like EB1 binding protein N-terminal" evidence="4">
    <location>
        <begin position="124"/>
        <end position="338"/>
    </location>
</feature>
<dbReference type="GO" id="GO:0007098">
    <property type="term" value="P:centrosome cycle"/>
    <property type="evidence" value="ECO:0007669"/>
    <property type="project" value="TreeGrafter"/>
</dbReference>
<feature type="compositionally biased region" description="Basic and acidic residues" evidence="2">
    <location>
        <begin position="1690"/>
        <end position="1700"/>
    </location>
</feature>
<feature type="coiled-coil region" evidence="1">
    <location>
        <begin position="1315"/>
        <end position="1342"/>
    </location>
</feature>
<feature type="coiled-coil region" evidence="1">
    <location>
        <begin position="842"/>
        <end position="869"/>
    </location>
</feature>
<evidence type="ECO:0000259" key="4">
    <source>
        <dbReference type="Pfam" id="PF18615"/>
    </source>
</evidence>
<feature type="region of interest" description="Disordered" evidence="2">
    <location>
        <begin position="2243"/>
        <end position="2262"/>
    </location>
</feature>
<feature type="coiled-coil region" evidence="1">
    <location>
        <begin position="639"/>
        <end position="733"/>
    </location>
</feature>